<feature type="compositionally biased region" description="Low complexity" evidence="1">
    <location>
        <begin position="257"/>
        <end position="269"/>
    </location>
</feature>
<dbReference type="InterPro" id="IPR052596">
    <property type="entry name" value="AMBRA1_autophagy"/>
</dbReference>
<name>A0A8J6HR72_TENMO</name>
<reference evidence="2" key="2">
    <citation type="submission" date="2021-08" db="EMBL/GenBank/DDBJ databases">
        <authorList>
            <person name="Eriksson T."/>
        </authorList>
    </citation>
    <scope>NUCLEOTIDE SEQUENCE</scope>
    <source>
        <strain evidence="2">Stoneville</strain>
        <tissue evidence="2">Whole head</tissue>
    </source>
</reference>
<dbReference type="Proteomes" id="UP000719412">
    <property type="component" value="Unassembled WGS sequence"/>
</dbReference>
<reference evidence="2" key="1">
    <citation type="journal article" date="2020" name="J Insects Food Feed">
        <title>The yellow mealworm (Tenebrio molitor) genome: a resource for the emerging insects as food and feed industry.</title>
        <authorList>
            <person name="Eriksson T."/>
            <person name="Andere A."/>
            <person name="Kelstrup H."/>
            <person name="Emery V."/>
            <person name="Picard C."/>
        </authorList>
    </citation>
    <scope>NUCLEOTIDE SEQUENCE</scope>
    <source>
        <strain evidence="2">Stoneville</strain>
        <tissue evidence="2">Whole head</tissue>
    </source>
</reference>
<feature type="compositionally biased region" description="Polar residues" evidence="1">
    <location>
        <begin position="230"/>
        <end position="243"/>
    </location>
</feature>
<protein>
    <submittedName>
        <fullName evidence="2">Uncharacterized protein</fullName>
    </submittedName>
</protein>
<gene>
    <name evidence="2" type="ORF">GEV33_003447</name>
</gene>
<sequence length="506" mass="56310">MSGLRPRFLHPLYASVNPFDADLDDPQRETNYDCDMITTVTPNHRIQVWDISSGNIPVINNPLKNIIVSECKIHNDASVDISKDGTILVTLLPSGGYLNVTNKLGVYSLKWDTLGQCLYLTSFEQNAVSVALSPLSRHLVVGLASRRVSIVPSDRWTMARIFIIDQKKVPGDRLPVLPVLRELGQNRDTRATNYKSVNCIRWLPSSGQGLIYATNTGQLVIMTSKRKSAKSSPQPASELSKTSMGAPVQGTGEKRGNAGNNANHRNGFGKPRQPLPRRPLNGNFTPFNNPPMMRPRGPFPPNRGGPMGMRPMMGPPNMRALPPRGVPPRLPRGPMMPPRMMGPCPRIPPPRPGMRPPPPGMRPPPPHMMGMPPGPPPMRGMGFRRGIPMNRHRKFPMGNFKGVQKGRIMKRGRSMIKDLDLTKEWVTDAIRDEFKKNDELLAAAKNSDSKEAWATYRGHREKCSHMYHAAEMEFVGQQEVRIPQLLPATNFARVTAPIDYTADVHL</sequence>
<evidence type="ECO:0000313" key="3">
    <source>
        <dbReference type="Proteomes" id="UP000719412"/>
    </source>
</evidence>
<dbReference type="InterPro" id="IPR036322">
    <property type="entry name" value="WD40_repeat_dom_sf"/>
</dbReference>
<dbReference type="GO" id="GO:0000045">
    <property type="term" value="P:autophagosome assembly"/>
    <property type="evidence" value="ECO:0007669"/>
    <property type="project" value="TreeGrafter"/>
</dbReference>
<dbReference type="GO" id="GO:1990756">
    <property type="term" value="F:ubiquitin-like ligase-substrate adaptor activity"/>
    <property type="evidence" value="ECO:0007669"/>
    <property type="project" value="TreeGrafter"/>
</dbReference>
<comment type="caution">
    <text evidence="2">The sequence shown here is derived from an EMBL/GenBank/DDBJ whole genome shotgun (WGS) entry which is preliminary data.</text>
</comment>
<dbReference type="PANTHER" id="PTHR22874">
    <property type="entry name" value="ACTIVATING MOLECULE IN BECN1-REGULATED AUTOPHAGY PROTEIN 1"/>
    <property type="match status" value="1"/>
</dbReference>
<evidence type="ECO:0000313" key="2">
    <source>
        <dbReference type="EMBL" id="KAH0819344.1"/>
    </source>
</evidence>
<dbReference type="EMBL" id="JABDTM020014772">
    <property type="protein sequence ID" value="KAH0819344.1"/>
    <property type="molecule type" value="Genomic_DNA"/>
</dbReference>
<dbReference type="GO" id="GO:0000423">
    <property type="term" value="P:mitophagy"/>
    <property type="evidence" value="ECO:0007669"/>
    <property type="project" value="TreeGrafter"/>
</dbReference>
<feature type="region of interest" description="Disordered" evidence="1">
    <location>
        <begin position="224"/>
        <end position="295"/>
    </location>
</feature>
<evidence type="ECO:0000256" key="1">
    <source>
        <dbReference type="SAM" id="MobiDB-lite"/>
    </source>
</evidence>
<dbReference type="SUPFAM" id="SSF50978">
    <property type="entry name" value="WD40 repeat-like"/>
    <property type="match status" value="1"/>
</dbReference>
<accession>A0A8J6HR72</accession>
<dbReference type="Gene3D" id="2.130.10.10">
    <property type="entry name" value="YVTN repeat-like/Quinoprotein amine dehydrogenase"/>
    <property type="match status" value="1"/>
</dbReference>
<dbReference type="InterPro" id="IPR015943">
    <property type="entry name" value="WD40/YVTN_repeat-like_dom_sf"/>
</dbReference>
<dbReference type="AlphaFoldDB" id="A0A8J6HR72"/>
<dbReference type="PANTHER" id="PTHR22874:SF1">
    <property type="entry name" value="ACTIVATING MOLECULE IN BECN1-REGULATED AUTOPHAGY PROTEIN 1"/>
    <property type="match status" value="1"/>
</dbReference>
<organism evidence="2 3">
    <name type="scientific">Tenebrio molitor</name>
    <name type="common">Yellow mealworm beetle</name>
    <dbReference type="NCBI Taxonomy" id="7067"/>
    <lineage>
        <taxon>Eukaryota</taxon>
        <taxon>Metazoa</taxon>
        <taxon>Ecdysozoa</taxon>
        <taxon>Arthropoda</taxon>
        <taxon>Hexapoda</taxon>
        <taxon>Insecta</taxon>
        <taxon>Pterygota</taxon>
        <taxon>Neoptera</taxon>
        <taxon>Endopterygota</taxon>
        <taxon>Coleoptera</taxon>
        <taxon>Polyphaga</taxon>
        <taxon>Cucujiformia</taxon>
        <taxon>Tenebrionidae</taxon>
        <taxon>Tenebrio</taxon>
    </lineage>
</organism>
<dbReference type="GO" id="GO:0080008">
    <property type="term" value="C:Cul4-RING E3 ubiquitin ligase complex"/>
    <property type="evidence" value="ECO:0007669"/>
    <property type="project" value="TreeGrafter"/>
</dbReference>
<keyword evidence="3" id="KW-1185">Reference proteome</keyword>
<proteinExistence type="predicted"/>